<dbReference type="GO" id="GO:0003677">
    <property type="term" value="F:DNA binding"/>
    <property type="evidence" value="ECO:0007669"/>
    <property type="project" value="UniProtKB-KW"/>
</dbReference>
<evidence type="ECO:0000313" key="6">
    <source>
        <dbReference type="Proteomes" id="UP000074119"/>
    </source>
</evidence>
<dbReference type="KEGG" id="zal:AZF00_08980"/>
<dbReference type="InterPro" id="IPR011791">
    <property type="entry name" value="CadR-PbrR"/>
</dbReference>
<dbReference type="STRING" id="1470434.AZF00_08980"/>
<protein>
    <submittedName>
        <fullName evidence="5">MerR family transcriptional regulator</fullName>
    </submittedName>
</protein>
<dbReference type="RefSeq" id="WP_062384851.1">
    <property type="nucleotide sequence ID" value="NZ_CP014544.1"/>
</dbReference>
<dbReference type="PANTHER" id="PTHR30204:SF92">
    <property type="entry name" value="HTH-TYPE TRANSCRIPTIONAL REGULATOR ZNTR"/>
    <property type="match status" value="1"/>
</dbReference>
<evidence type="ECO:0000313" key="5">
    <source>
        <dbReference type="EMBL" id="AMO70318.1"/>
    </source>
</evidence>
<name>A0A127MAX2_9GAMM</name>
<keyword evidence="3" id="KW-0804">Transcription</keyword>
<keyword evidence="1" id="KW-0805">Transcription regulation</keyword>
<dbReference type="Proteomes" id="UP000074119">
    <property type="component" value="Chromosome"/>
</dbReference>
<dbReference type="InterPro" id="IPR009061">
    <property type="entry name" value="DNA-bd_dom_put_sf"/>
</dbReference>
<dbReference type="InterPro" id="IPR015358">
    <property type="entry name" value="Tscrpt_reg_MerR_DNA-bd"/>
</dbReference>
<sequence>MKIGELAKLTGCSVQSIRHYEKEKLLATLRRSDGNFRLYDSATVDQLKFIKHCRSLDLSLAEIRQLIALNQQPGIGCDDVNRMVDSHIEQVALRINELQDLQNKLMTLRNSCSNQSTVKECGILQTLSVSRK</sequence>
<keyword evidence="2" id="KW-0238">DNA-binding</keyword>
<dbReference type="EMBL" id="CP014544">
    <property type="protein sequence ID" value="AMO70318.1"/>
    <property type="molecule type" value="Genomic_DNA"/>
</dbReference>
<accession>A0A127MAX2</accession>
<proteinExistence type="predicted"/>
<dbReference type="Pfam" id="PF09278">
    <property type="entry name" value="MerR-DNA-bind"/>
    <property type="match status" value="1"/>
</dbReference>
<organism evidence="5 6">
    <name type="scientific">Zhongshania aliphaticivorans</name>
    <dbReference type="NCBI Taxonomy" id="1470434"/>
    <lineage>
        <taxon>Bacteria</taxon>
        <taxon>Pseudomonadati</taxon>
        <taxon>Pseudomonadota</taxon>
        <taxon>Gammaproteobacteria</taxon>
        <taxon>Cellvibrionales</taxon>
        <taxon>Spongiibacteraceae</taxon>
        <taxon>Zhongshania</taxon>
    </lineage>
</organism>
<evidence type="ECO:0000256" key="1">
    <source>
        <dbReference type="ARBA" id="ARBA00023015"/>
    </source>
</evidence>
<dbReference type="PRINTS" id="PR00040">
    <property type="entry name" value="HTHMERR"/>
</dbReference>
<dbReference type="SUPFAM" id="SSF46955">
    <property type="entry name" value="Putative DNA-binding domain"/>
    <property type="match status" value="1"/>
</dbReference>
<dbReference type="InterPro" id="IPR000551">
    <property type="entry name" value="MerR-type_HTH_dom"/>
</dbReference>
<dbReference type="NCBIfam" id="TIGR02047">
    <property type="entry name" value="CadR-PbrR"/>
    <property type="match status" value="1"/>
</dbReference>
<dbReference type="CDD" id="cd04784">
    <property type="entry name" value="HTH_CadR-PbrR"/>
    <property type="match status" value="1"/>
</dbReference>
<gene>
    <name evidence="5" type="ORF">AZF00_08980</name>
</gene>
<dbReference type="PROSITE" id="PS50937">
    <property type="entry name" value="HTH_MERR_2"/>
    <property type="match status" value="1"/>
</dbReference>
<feature type="domain" description="HTH merR-type" evidence="4">
    <location>
        <begin position="1"/>
        <end position="69"/>
    </location>
</feature>
<dbReference type="PANTHER" id="PTHR30204">
    <property type="entry name" value="REDOX-CYCLING DRUG-SENSING TRANSCRIPTIONAL ACTIVATOR SOXR"/>
    <property type="match status" value="1"/>
</dbReference>
<dbReference type="SMART" id="SM00422">
    <property type="entry name" value="HTH_MERR"/>
    <property type="match status" value="1"/>
</dbReference>
<reference evidence="5 6" key="1">
    <citation type="submission" date="2015-12" db="EMBL/GenBank/DDBJ databases">
        <authorList>
            <person name="Shamseldin A."/>
            <person name="Moawad H."/>
            <person name="Abd El-Rahim W.M."/>
            <person name="Sadowsky M.J."/>
        </authorList>
    </citation>
    <scope>NUCLEOTIDE SEQUENCE [LARGE SCALE GENOMIC DNA]</scope>
    <source>
        <strain evidence="5 6">SM2</strain>
    </source>
</reference>
<evidence type="ECO:0000259" key="4">
    <source>
        <dbReference type="PROSITE" id="PS50937"/>
    </source>
</evidence>
<dbReference type="InterPro" id="IPR047057">
    <property type="entry name" value="MerR_fam"/>
</dbReference>
<dbReference type="GO" id="GO:0003700">
    <property type="term" value="F:DNA-binding transcription factor activity"/>
    <property type="evidence" value="ECO:0007669"/>
    <property type="project" value="InterPro"/>
</dbReference>
<dbReference type="Pfam" id="PF00376">
    <property type="entry name" value="MerR"/>
    <property type="match status" value="1"/>
</dbReference>
<dbReference type="GO" id="GO:0045893">
    <property type="term" value="P:positive regulation of DNA-templated transcription"/>
    <property type="evidence" value="ECO:0007669"/>
    <property type="project" value="InterPro"/>
</dbReference>
<dbReference type="GO" id="GO:0046872">
    <property type="term" value="F:metal ion binding"/>
    <property type="evidence" value="ECO:0007669"/>
    <property type="project" value="InterPro"/>
</dbReference>
<dbReference type="Gene3D" id="1.10.1660.10">
    <property type="match status" value="1"/>
</dbReference>
<evidence type="ECO:0000256" key="3">
    <source>
        <dbReference type="ARBA" id="ARBA00023163"/>
    </source>
</evidence>
<evidence type="ECO:0000256" key="2">
    <source>
        <dbReference type="ARBA" id="ARBA00023125"/>
    </source>
</evidence>
<dbReference type="AlphaFoldDB" id="A0A127MAX2"/>